<dbReference type="Proteomes" id="UP000492821">
    <property type="component" value="Unassembled WGS sequence"/>
</dbReference>
<feature type="region of interest" description="Disordered" evidence="1">
    <location>
        <begin position="1"/>
        <end position="39"/>
    </location>
</feature>
<sequence length="163" mass="17988">MSDKSHPDSDLCIAGPSSMASNPSSSLKRPNEEAPDHPKWLFPKRPASEFGIHLEQLTASEARNAESSSIPKRADVIIPQQQQAEAELSSLDLRPDALFRLAELEASAPYVPPRSNMTEEDVAQLVFMNKYHRARNSKTESGNAGTDSDDDNDYLYPSSSKKE</sequence>
<dbReference type="WBParaSite" id="Pan_g11371.t1">
    <property type="protein sequence ID" value="Pan_g11371.t1"/>
    <property type="gene ID" value="Pan_g11371"/>
</dbReference>
<dbReference type="AlphaFoldDB" id="A0A7E4ZQN4"/>
<feature type="compositionally biased region" description="Basic and acidic residues" evidence="1">
    <location>
        <begin position="29"/>
        <end position="39"/>
    </location>
</feature>
<reference evidence="3" key="2">
    <citation type="submission" date="2020-10" db="UniProtKB">
        <authorList>
            <consortium name="WormBaseParasite"/>
        </authorList>
    </citation>
    <scope>IDENTIFICATION</scope>
</reference>
<evidence type="ECO:0000256" key="1">
    <source>
        <dbReference type="SAM" id="MobiDB-lite"/>
    </source>
</evidence>
<protein>
    <submittedName>
        <fullName evidence="3">Anaphase-promoting complex subunit 13</fullName>
    </submittedName>
</protein>
<feature type="compositionally biased region" description="Low complexity" evidence="1">
    <location>
        <begin position="17"/>
        <end position="26"/>
    </location>
</feature>
<proteinExistence type="predicted"/>
<reference evidence="2" key="1">
    <citation type="journal article" date="2013" name="Genetics">
        <title>The draft genome and transcriptome of Panagrellus redivivus are shaped by the harsh demands of a free-living lifestyle.</title>
        <authorList>
            <person name="Srinivasan J."/>
            <person name="Dillman A.R."/>
            <person name="Macchietto M.G."/>
            <person name="Heikkinen L."/>
            <person name="Lakso M."/>
            <person name="Fracchia K.M."/>
            <person name="Antoshechkin I."/>
            <person name="Mortazavi A."/>
            <person name="Wong G."/>
            <person name="Sternberg P.W."/>
        </authorList>
    </citation>
    <scope>NUCLEOTIDE SEQUENCE [LARGE SCALE GENOMIC DNA]</scope>
    <source>
        <strain evidence="2">MT8872</strain>
    </source>
</reference>
<evidence type="ECO:0000313" key="3">
    <source>
        <dbReference type="WBParaSite" id="Pan_g11371.t1"/>
    </source>
</evidence>
<accession>A0A7E4ZQN4</accession>
<feature type="region of interest" description="Disordered" evidence="1">
    <location>
        <begin position="133"/>
        <end position="163"/>
    </location>
</feature>
<name>A0A7E4ZQN4_PANRE</name>
<keyword evidence="2" id="KW-1185">Reference proteome</keyword>
<organism evidence="2 3">
    <name type="scientific">Panagrellus redivivus</name>
    <name type="common">Microworm</name>
    <dbReference type="NCBI Taxonomy" id="6233"/>
    <lineage>
        <taxon>Eukaryota</taxon>
        <taxon>Metazoa</taxon>
        <taxon>Ecdysozoa</taxon>
        <taxon>Nematoda</taxon>
        <taxon>Chromadorea</taxon>
        <taxon>Rhabditida</taxon>
        <taxon>Tylenchina</taxon>
        <taxon>Panagrolaimomorpha</taxon>
        <taxon>Panagrolaimoidea</taxon>
        <taxon>Panagrolaimidae</taxon>
        <taxon>Panagrellus</taxon>
    </lineage>
</organism>
<evidence type="ECO:0000313" key="2">
    <source>
        <dbReference type="Proteomes" id="UP000492821"/>
    </source>
</evidence>